<dbReference type="PRINTS" id="PR00455">
    <property type="entry name" value="HTHTETR"/>
</dbReference>
<dbReference type="EMBL" id="JBIRYO010000009">
    <property type="protein sequence ID" value="MFI2474969.1"/>
    <property type="molecule type" value="Genomic_DNA"/>
</dbReference>
<evidence type="ECO:0000256" key="1">
    <source>
        <dbReference type="ARBA" id="ARBA00023125"/>
    </source>
</evidence>
<keyword evidence="1 2" id="KW-0238">DNA-binding</keyword>
<keyword evidence="5" id="KW-1185">Reference proteome</keyword>
<dbReference type="Pfam" id="PF00440">
    <property type="entry name" value="TetR_N"/>
    <property type="match status" value="1"/>
</dbReference>
<gene>
    <name evidence="4" type="ORF">ACH49W_16460</name>
</gene>
<dbReference type="SUPFAM" id="SSF46689">
    <property type="entry name" value="Homeodomain-like"/>
    <property type="match status" value="1"/>
</dbReference>
<dbReference type="InterPro" id="IPR050109">
    <property type="entry name" value="HTH-type_TetR-like_transc_reg"/>
</dbReference>
<dbReference type="PROSITE" id="PS50977">
    <property type="entry name" value="HTH_TETR_2"/>
    <property type="match status" value="1"/>
</dbReference>
<dbReference type="InterPro" id="IPR009057">
    <property type="entry name" value="Homeodomain-like_sf"/>
</dbReference>
<sequence length="198" mass="21595">MPPRRRLTPDQRRAEILDVGARVFAELPYDHVQMDQIAELAGISRALLYRHFPKKSALFAAIYQRAAESLQSEVRFEPDGPLAEQVAAGLDAHLEYFAANRNTVLAANRALSGDPVVQAIVYGEHAAMREVVLAATGATGAVRETISAILTSWLMFVHTLCLDWLENDSLTRGQVRSTCLGALTGALAALEDSPHPPH</sequence>
<evidence type="ECO:0000259" key="3">
    <source>
        <dbReference type="PROSITE" id="PS50977"/>
    </source>
</evidence>
<dbReference type="Proteomes" id="UP001611415">
    <property type="component" value="Unassembled WGS sequence"/>
</dbReference>
<dbReference type="Gene3D" id="1.10.357.10">
    <property type="entry name" value="Tetracycline Repressor, domain 2"/>
    <property type="match status" value="1"/>
</dbReference>
<evidence type="ECO:0000313" key="4">
    <source>
        <dbReference type="EMBL" id="MFI2474969.1"/>
    </source>
</evidence>
<feature type="DNA-binding region" description="H-T-H motif" evidence="2">
    <location>
        <begin position="33"/>
        <end position="52"/>
    </location>
</feature>
<organism evidence="4 5">
    <name type="scientific">Nocardia xishanensis</name>
    <dbReference type="NCBI Taxonomy" id="238964"/>
    <lineage>
        <taxon>Bacteria</taxon>
        <taxon>Bacillati</taxon>
        <taxon>Actinomycetota</taxon>
        <taxon>Actinomycetes</taxon>
        <taxon>Mycobacteriales</taxon>
        <taxon>Nocardiaceae</taxon>
        <taxon>Nocardia</taxon>
    </lineage>
</organism>
<evidence type="ECO:0000313" key="5">
    <source>
        <dbReference type="Proteomes" id="UP001611415"/>
    </source>
</evidence>
<evidence type="ECO:0000256" key="2">
    <source>
        <dbReference type="PROSITE-ProRule" id="PRU00335"/>
    </source>
</evidence>
<feature type="domain" description="HTH tetR-type" evidence="3">
    <location>
        <begin position="10"/>
        <end position="70"/>
    </location>
</feature>
<dbReference type="PANTHER" id="PTHR30055:SF174">
    <property type="entry name" value="TRANSCRIPTIONAL REGULATORY PROTEIN (PROBABLY TETR-FAMILY)-RELATED"/>
    <property type="match status" value="1"/>
</dbReference>
<dbReference type="RefSeq" id="WP_357404340.1">
    <property type="nucleotide sequence ID" value="NZ_JBEYCD010000005.1"/>
</dbReference>
<dbReference type="InterPro" id="IPR001647">
    <property type="entry name" value="HTH_TetR"/>
</dbReference>
<name>A0ABW7X1T2_9NOCA</name>
<dbReference type="PANTHER" id="PTHR30055">
    <property type="entry name" value="HTH-TYPE TRANSCRIPTIONAL REGULATOR RUTR"/>
    <property type="match status" value="1"/>
</dbReference>
<protein>
    <submittedName>
        <fullName evidence="4">TetR/AcrR family transcriptional regulator</fullName>
    </submittedName>
</protein>
<accession>A0ABW7X1T2</accession>
<proteinExistence type="predicted"/>
<reference evidence="4 5" key="1">
    <citation type="submission" date="2024-10" db="EMBL/GenBank/DDBJ databases">
        <title>The Natural Products Discovery Center: Release of the First 8490 Sequenced Strains for Exploring Actinobacteria Biosynthetic Diversity.</title>
        <authorList>
            <person name="Kalkreuter E."/>
            <person name="Kautsar S.A."/>
            <person name="Yang D."/>
            <person name="Bader C.D."/>
            <person name="Teijaro C.N."/>
            <person name="Fluegel L."/>
            <person name="Davis C.M."/>
            <person name="Simpson J.R."/>
            <person name="Lauterbach L."/>
            <person name="Steele A.D."/>
            <person name="Gui C."/>
            <person name="Meng S."/>
            <person name="Li G."/>
            <person name="Viehrig K."/>
            <person name="Ye F."/>
            <person name="Su P."/>
            <person name="Kiefer A.F."/>
            <person name="Nichols A."/>
            <person name="Cepeda A.J."/>
            <person name="Yan W."/>
            <person name="Fan B."/>
            <person name="Jiang Y."/>
            <person name="Adhikari A."/>
            <person name="Zheng C.-J."/>
            <person name="Schuster L."/>
            <person name="Cowan T.M."/>
            <person name="Smanski M.J."/>
            <person name="Chevrette M.G."/>
            <person name="De Carvalho L.P.S."/>
            <person name="Shen B."/>
        </authorList>
    </citation>
    <scope>NUCLEOTIDE SEQUENCE [LARGE SCALE GENOMIC DNA]</scope>
    <source>
        <strain evidence="4 5">NPDC019275</strain>
    </source>
</reference>
<comment type="caution">
    <text evidence="4">The sequence shown here is derived from an EMBL/GenBank/DDBJ whole genome shotgun (WGS) entry which is preliminary data.</text>
</comment>